<dbReference type="GO" id="GO:0022904">
    <property type="term" value="P:respiratory electron transport chain"/>
    <property type="evidence" value="ECO:0007669"/>
    <property type="project" value="InterPro"/>
</dbReference>
<keyword evidence="2" id="KW-1003">Cell membrane</keyword>
<organism evidence="9 10">
    <name type="scientific">Acidisarcina polymorpha</name>
    <dbReference type="NCBI Taxonomy" id="2211140"/>
    <lineage>
        <taxon>Bacteria</taxon>
        <taxon>Pseudomonadati</taxon>
        <taxon>Acidobacteriota</taxon>
        <taxon>Terriglobia</taxon>
        <taxon>Terriglobales</taxon>
        <taxon>Acidobacteriaceae</taxon>
        <taxon>Acidisarcina</taxon>
    </lineage>
</organism>
<keyword evidence="3 7" id="KW-0812">Transmembrane</keyword>
<sequence length="308" mass="34968">MDENITPEPVAPETENAPEAAPAVAQIATFAERTEELPLAPAVAADEPPAGRVSRSVMEEEPVASAAAVQPSPSIRLEKKHPLAIRWMHWINFPVLAAMIWSGLLIYWGDSDIPAKHAHQVYRVGIGSWTLFRFFPEWFWTWYGAAYKITVGLGYHLFFMWFFMLNGLAYVLYTWISGEWRYLVPTKNSFKEAIQVTLHDLGIRKEPLPHRKFNGAQQIAYTAVILMGFGSLVTGLAIYKPSQAHLITLALGGYEMARWFHFWLTMGYCVFFVIHIAQVAKAGWNNFRSMVSGYEIVRESDPPYVPER</sequence>
<dbReference type="GO" id="GO:0020037">
    <property type="term" value="F:heme binding"/>
    <property type="evidence" value="ECO:0007669"/>
    <property type="project" value="TreeGrafter"/>
</dbReference>
<protein>
    <submittedName>
        <fullName evidence="9">Thiosulfate reductase cytochrome B subunit (Membrane anchoring protein)-like protein</fullName>
    </submittedName>
</protein>
<evidence type="ECO:0000256" key="6">
    <source>
        <dbReference type="SAM" id="MobiDB-lite"/>
    </source>
</evidence>
<evidence type="ECO:0000256" key="2">
    <source>
        <dbReference type="ARBA" id="ARBA00022475"/>
    </source>
</evidence>
<feature type="transmembrane region" description="Helical" evidence="7">
    <location>
        <begin position="153"/>
        <end position="173"/>
    </location>
</feature>
<feature type="region of interest" description="Disordered" evidence="6">
    <location>
        <begin position="1"/>
        <end position="21"/>
    </location>
</feature>
<dbReference type="InterPro" id="IPR016174">
    <property type="entry name" value="Di-haem_cyt_TM"/>
</dbReference>
<dbReference type="Gene3D" id="1.20.950.20">
    <property type="entry name" value="Transmembrane di-heme cytochromes, Chain C"/>
    <property type="match status" value="1"/>
</dbReference>
<feature type="transmembrane region" description="Helical" evidence="7">
    <location>
        <begin position="87"/>
        <end position="109"/>
    </location>
</feature>
<dbReference type="RefSeq" id="WP_338026731.1">
    <property type="nucleotide sequence ID" value="NZ_CP030840.1"/>
</dbReference>
<evidence type="ECO:0000313" key="9">
    <source>
        <dbReference type="EMBL" id="AXC09469.1"/>
    </source>
</evidence>
<name>A0A2Z5FRY2_9BACT</name>
<gene>
    <name evidence="9" type="ORF">ACPOL_0082</name>
</gene>
<evidence type="ECO:0000256" key="5">
    <source>
        <dbReference type="ARBA" id="ARBA00023136"/>
    </source>
</evidence>
<evidence type="ECO:0000256" key="4">
    <source>
        <dbReference type="ARBA" id="ARBA00022989"/>
    </source>
</evidence>
<evidence type="ECO:0000256" key="1">
    <source>
        <dbReference type="ARBA" id="ARBA00004651"/>
    </source>
</evidence>
<evidence type="ECO:0000259" key="8">
    <source>
        <dbReference type="Pfam" id="PF01292"/>
    </source>
</evidence>
<feature type="domain" description="Cytochrome b561 bacterial/Ni-hydrogenase" evidence="8">
    <location>
        <begin position="81"/>
        <end position="293"/>
    </location>
</feature>
<dbReference type="InterPro" id="IPR051542">
    <property type="entry name" value="Hydrogenase_cytochrome"/>
</dbReference>
<feature type="transmembrane region" description="Helical" evidence="7">
    <location>
        <begin position="121"/>
        <end position="141"/>
    </location>
</feature>
<dbReference type="Proteomes" id="UP000253606">
    <property type="component" value="Chromosome"/>
</dbReference>
<feature type="transmembrane region" description="Helical" evidence="7">
    <location>
        <begin position="259"/>
        <end position="280"/>
    </location>
</feature>
<dbReference type="KEGG" id="abas:ACPOL_0082"/>
<keyword evidence="4 7" id="KW-1133">Transmembrane helix</keyword>
<proteinExistence type="predicted"/>
<comment type="subcellular location">
    <subcellularLocation>
        <location evidence="1">Cell membrane</location>
        <topology evidence="1">Multi-pass membrane protein</topology>
    </subcellularLocation>
</comment>
<feature type="transmembrane region" description="Helical" evidence="7">
    <location>
        <begin position="219"/>
        <end position="239"/>
    </location>
</feature>
<dbReference type="GO" id="GO:0005886">
    <property type="term" value="C:plasma membrane"/>
    <property type="evidence" value="ECO:0007669"/>
    <property type="project" value="UniProtKB-SubCell"/>
</dbReference>
<dbReference type="PANTHER" id="PTHR30485">
    <property type="entry name" value="NI/FE-HYDROGENASE 1 B-TYPE CYTOCHROME SUBUNIT"/>
    <property type="match status" value="1"/>
</dbReference>
<dbReference type="EMBL" id="CP030840">
    <property type="protein sequence ID" value="AXC09469.1"/>
    <property type="molecule type" value="Genomic_DNA"/>
</dbReference>
<dbReference type="PANTHER" id="PTHR30485:SF1">
    <property type="entry name" value="CYTOCHROME YDHU-RELATED"/>
    <property type="match status" value="1"/>
</dbReference>
<evidence type="ECO:0000313" key="10">
    <source>
        <dbReference type="Proteomes" id="UP000253606"/>
    </source>
</evidence>
<keyword evidence="5 7" id="KW-0472">Membrane</keyword>
<dbReference type="Pfam" id="PF01292">
    <property type="entry name" value="Ni_hydr_CYTB"/>
    <property type="match status" value="1"/>
</dbReference>
<dbReference type="GO" id="GO:0009055">
    <property type="term" value="F:electron transfer activity"/>
    <property type="evidence" value="ECO:0007669"/>
    <property type="project" value="InterPro"/>
</dbReference>
<accession>A0A2Z5FRY2</accession>
<dbReference type="InterPro" id="IPR011577">
    <property type="entry name" value="Cyt_b561_bac/Ni-Hgenase"/>
</dbReference>
<reference evidence="9 10" key="1">
    <citation type="journal article" date="2018" name="Front. Microbiol.">
        <title>Hydrolytic Capabilities as a Key to Environmental Success: Chitinolytic and Cellulolytic Acidobacteria From Acidic Sub-arctic Soils and Boreal Peatlands.</title>
        <authorList>
            <person name="Belova S.E."/>
            <person name="Ravin N.V."/>
            <person name="Pankratov T.A."/>
            <person name="Rakitin A.L."/>
            <person name="Ivanova A.A."/>
            <person name="Beletsky A.V."/>
            <person name="Mardanov A.V."/>
            <person name="Sinninghe Damste J.S."/>
            <person name="Dedysh S.N."/>
        </authorList>
    </citation>
    <scope>NUCLEOTIDE SEQUENCE [LARGE SCALE GENOMIC DNA]</scope>
    <source>
        <strain evidence="9 10">SBC82</strain>
    </source>
</reference>
<keyword evidence="10" id="KW-1185">Reference proteome</keyword>
<evidence type="ECO:0000256" key="7">
    <source>
        <dbReference type="SAM" id="Phobius"/>
    </source>
</evidence>
<dbReference type="SUPFAM" id="SSF81342">
    <property type="entry name" value="Transmembrane di-heme cytochromes"/>
    <property type="match status" value="1"/>
</dbReference>
<dbReference type="AlphaFoldDB" id="A0A2Z5FRY2"/>
<evidence type="ECO:0000256" key="3">
    <source>
        <dbReference type="ARBA" id="ARBA00022692"/>
    </source>
</evidence>